<protein>
    <recommendedName>
        <fullName evidence="3">Lipocalin-like domain-containing protein</fullName>
    </recommendedName>
</protein>
<proteinExistence type="predicted"/>
<organism evidence="1 2">
    <name type="scientific">Hymenobacter metallilatus</name>
    <dbReference type="NCBI Taxonomy" id="2493666"/>
    <lineage>
        <taxon>Bacteria</taxon>
        <taxon>Pseudomonadati</taxon>
        <taxon>Bacteroidota</taxon>
        <taxon>Cytophagia</taxon>
        <taxon>Cytophagales</taxon>
        <taxon>Hymenobacteraceae</taxon>
        <taxon>Hymenobacter</taxon>
    </lineage>
</organism>
<reference evidence="1 2" key="1">
    <citation type="submission" date="2018-12" db="EMBL/GenBank/DDBJ databases">
        <authorList>
            <person name="Feng G."/>
            <person name="Zhu H."/>
        </authorList>
    </citation>
    <scope>NUCLEOTIDE SEQUENCE [LARGE SCALE GENOMIC DNA]</scope>
    <source>
        <strain evidence="1 2">9PBR-2</strain>
    </source>
</reference>
<dbReference type="RefSeq" id="WP_125432908.1">
    <property type="nucleotide sequence ID" value="NZ_RWIS01000012.1"/>
</dbReference>
<comment type="caution">
    <text evidence="1">The sequence shown here is derived from an EMBL/GenBank/DDBJ whole genome shotgun (WGS) entry which is preliminary data.</text>
</comment>
<evidence type="ECO:0008006" key="3">
    <source>
        <dbReference type="Google" id="ProtNLM"/>
    </source>
</evidence>
<dbReference type="OrthoDB" id="886005at2"/>
<sequence>MKWFLFLWFLGATPLLPSARPPQSIPRKSPSFFATYTYLTYAILDKGTSPTPLAAKGVGGTLQLRADGTYQKRLTLAGNGTTLRFDQDGRFVFAADSIRFLYTRNGQPHTDRGVFRLRNGLLTITLAGFPVGNQSIYTLRMQ</sequence>
<dbReference type="AlphaFoldDB" id="A0A3R9UF25"/>
<evidence type="ECO:0000313" key="1">
    <source>
        <dbReference type="EMBL" id="RSK29611.1"/>
    </source>
</evidence>
<accession>A0A3R9UF25</accession>
<evidence type="ECO:0000313" key="2">
    <source>
        <dbReference type="Proteomes" id="UP000280066"/>
    </source>
</evidence>
<keyword evidence="2" id="KW-1185">Reference proteome</keyword>
<gene>
    <name evidence="1" type="ORF">EI290_17230</name>
</gene>
<dbReference type="EMBL" id="RWIS01000012">
    <property type="protein sequence ID" value="RSK29611.1"/>
    <property type="molecule type" value="Genomic_DNA"/>
</dbReference>
<dbReference type="Proteomes" id="UP000280066">
    <property type="component" value="Unassembled WGS sequence"/>
</dbReference>
<name>A0A3R9UF25_9BACT</name>